<reference evidence="4 5" key="1">
    <citation type="submission" date="2019-02" db="EMBL/GenBank/DDBJ databases">
        <title>Deep-cultivation of Planctomycetes and their phenomic and genomic characterization uncovers novel biology.</title>
        <authorList>
            <person name="Wiegand S."/>
            <person name="Jogler M."/>
            <person name="Boedeker C."/>
            <person name="Pinto D."/>
            <person name="Vollmers J."/>
            <person name="Rivas-Marin E."/>
            <person name="Kohn T."/>
            <person name="Peeters S.H."/>
            <person name="Heuer A."/>
            <person name="Rast P."/>
            <person name="Oberbeckmann S."/>
            <person name="Bunk B."/>
            <person name="Jeske O."/>
            <person name="Meyerdierks A."/>
            <person name="Storesund J.E."/>
            <person name="Kallscheuer N."/>
            <person name="Luecker S."/>
            <person name="Lage O.M."/>
            <person name="Pohl T."/>
            <person name="Merkel B.J."/>
            <person name="Hornburger P."/>
            <person name="Mueller R.-W."/>
            <person name="Bruemmer F."/>
            <person name="Labrenz M."/>
            <person name="Spormann A.M."/>
            <person name="Op den Camp H."/>
            <person name="Overmann J."/>
            <person name="Amann R."/>
            <person name="Jetten M.S.M."/>
            <person name="Mascher T."/>
            <person name="Medema M.H."/>
            <person name="Devos D.P."/>
            <person name="Kaster A.-K."/>
            <person name="Ovreas L."/>
            <person name="Rohde M."/>
            <person name="Galperin M.Y."/>
            <person name="Jogler C."/>
        </authorList>
    </citation>
    <scope>NUCLEOTIDE SEQUENCE [LARGE SCALE GENOMIC DNA]</scope>
    <source>
        <strain evidence="4 5">Mal52</strain>
    </source>
</reference>
<dbReference type="EMBL" id="CP036276">
    <property type="protein sequence ID" value="QDU44222.1"/>
    <property type="molecule type" value="Genomic_DNA"/>
</dbReference>
<dbReference type="RefSeq" id="WP_231962638.1">
    <property type="nucleotide sequence ID" value="NZ_CP036276.1"/>
</dbReference>
<dbReference type="Gene3D" id="3.40.630.30">
    <property type="match status" value="1"/>
</dbReference>
<dbReference type="Pfam" id="PF00583">
    <property type="entry name" value="Acetyltransf_1"/>
    <property type="match status" value="1"/>
</dbReference>
<dbReference type="InterPro" id="IPR000182">
    <property type="entry name" value="GNAT_dom"/>
</dbReference>
<organism evidence="4 5">
    <name type="scientific">Symmachiella dynata</name>
    <dbReference type="NCBI Taxonomy" id="2527995"/>
    <lineage>
        <taxon>Bacteria</taxon>
        <taxon>Pseudomonadati</taxon>
        <taxon>Planctomycetota</taxon>
        <taxon>Planctomycetia</taxon>
        <taxon>Planctomycetales</taxon>
        <taxon>Planctomycetaceae</taxon>
        <taxon>Symmachiella</taxon>
    </lineage>
</organism>
<proteinExistence type="predicted"/>
<keyword evidence="1 4" id="KW-0808">Transferase</keyword>
<dbReference type="InterPro" id="IPR050832">
    <property type="entry name" value="Bact_Acetyltransf"/>
</dbReference>
<dbReference type="KEGG" id="sdyn:Mal52_27000"/>
<evidence type="ECO:0000259" key="3">
    <source>
        <dbReference type="PROSITE" id="PS51186"/>
    </source>
</evidence>
<dbReference type="PROSITE" id="PS51186">
    <property type="entry name" value="GNAT"/>
    <property type="match status" value="1"/>
</dbReference>
<feature type="domain" description="N-acetyltransferase" evidence="3">
    <location>
        <begin position="14"/>
        <end position="167"/>
    </location>
</feature>
<name>A0A517ZP10_9PLAN</name>
<sequence length="167" mass="18842">MAIVVNMPRERSNFTIRDTNVRDAAAVAEVVDAAFEPLRTIYQPTRQTIERQAIHRNHRNRLIGEADGRMAGTVQYDVHPDRLHAMGLAIHPDYQRMGLARLLLQSIEDRARLTGRPLVVLNTIEETGNVPIFEKLGFQVVSRVVATWCVSTLHSAVHDVTLQRNVS</sequence>
<dbReference type="Proteomes" id="UP000319383">
    <property type="component" value="Chromosome"/>
</dbReference>
<evidence type="ECO:0000256" key="2">
    <source>
        <dbReference type="ARBA" id="ARBA00023315"/>
    </source>
</evidence>
<evidence type="ECO:0000313" key="4">
    <source>
        <dbReference type="EMBL" id="QDU44222.1"/>
    </source>
</evidence>
<dbReference type="GO" id="GO:0016747">
    <property type="term" value="F:acyltransferase activity, transferring groups other than amino-acyl groups"/>
    <property type="evidence" value="ECO:0007669"/>
    <property type="project" value="InterPro"/>
</dbReference>
<dbReference type="SUPFAM" id="SSF55729">
    <property type="entry name" value="Acyl-CoA N-acyltransferases (Nat)"/>
    <property type="match status" value="1"/>
</dbReference>
<dbReference type="AlphaFoldDB" id="A0A517ZP10"/>
<dbReference type="PANTHER" id="PTHR43877">
    <property type="entry name" value="AMINOALKYLPHOSPHONATE N-ACETYLTRANSFERASE-RELATED-RELATED"/>
    <property type="match status" value="1"/>
</dbReference>
<evidence type="ECO:0000256" key="1">
    <source>
        <dbReference type="ARBA" id="ARBA00022679"/>
    </source>
</evidence>
<gene>
    <name evidence="4" type="ORF">Mal52_27000</name>
</gene>
<protein>
    <submittedName>
        <fullName evidence="4">Putative acetyltransferase</fullName>
    </submittedName>
</protein>
<keyword evidence="2" id="KW-0012">Acyltransferase</keyword>
<dbReference type="CDD" id="cd04301">
    <property type="entry name" value="NAT_SF"/>
    <property type="match status" value="1"/>
</dbReference>
<keyword evidence="5" id="KW-1185">Reference proteome</keyword>
<dbReference type="InterPro" id="IPR016181">
    <property type="entry name" value="Acyl_CoA_acyltransferase"/>
</dbReference>
<accession>A0A517ZP10</accession>
<evidence type="ECO:0000313" key="5">
    <source>
        <dbReference type="Proteomes" id="UP000319383"/>
    </source>
</evidence>